<feature type="region of interest" description="Disordered" evidence="1">
    <location>
        <begin position="378"/>
        <end position="421"/>
    </location>
</feature>
<dbReference type="AlphaFoldDB" id="A0A6P6RX00"/>
<feature type="compositionally biased region" description="Polar residues" evidence="1">
    <location>
        <begin position="384"/>
        <end position="394"/>
    </location>
</feature>
<evidence type="ECO:0000313" key="2">
    <source>
        <dbReference type="Proteomes" id="UP000515125"/>
    </source>
</evidence>
<organism evidence="2 3">
    <name type="scientific">Cyclospora cayetanensis</name>
    <dbReference type="NCBI Taxonomy" id="88456"/>
    <lineage>
        <taxon>Eukaryota</taxon>
        <taxon>Sar</taxon>
        <taxon>Alveolata</taxon>
        <taxon>Apicomplexa</taxon>
        <taxon>Conoidasida</taxon>
        <taxon>Coccidia</taxon>
        <taxon>Eucoccidiorida</taxon>
        <taxon>Eimeriorina</taxon>
        <taxon>Eimeriidae</taxon>
        <taxon>Cyclospora</taxon>
    </lineage>
</organism>
<proteinExistence type="predicted"/>
<evidence type="ECO:0000313" key="3">
    <source>
        <dbReference type="RefSeq" id="XP_026191902.1"/>
    </source>
</evidence>
<sequence length="421" mass="44370">MAAARTSGRGAAAAESSVARVPLWLPVQRCRGVGWLYGQRGGCLGLTDSGRAAAVFSPVQLVQQEGEAYSADSVLPAASSAGTADAGTGGGALGSSSSSGSAGAAAAGMSRARASYRDPLLSILDNVAPVEVEVAPDGGGEVDLDKGSEAMYAALLLPSLPAETEALKDIKGDFLVMQHTPSEEDDTEENLEEMQLCFGELLWHPTTPLLFACRSLWSAERRMRLTKSTEQLQDQQSSTALAVLPAASKAPASVPVLILSDVDDEEEKEGVGDSPCELHGPRSYERVALRTASGLAISALHNLRETFSNREALSRIGVDMGSFALHALRQTPETIAQLSSATSQLLQNASADWAAFGGVASQAAANAVERAQRLWRQFREGAGSRNNRTQNENSTKNEEDGPKTNRFSQDPQESKPGHACF</sequence>
<dbReference type="Proteomes" id="UP000515125">
    <property type="component" value="Unplaced"/>
</dbReference>
<accession>A0A6P6RX00</accession>
<evidence type="ECO:0000256" key="1">
    <source>
        <dbReference type="SAM" id="MobiDB-lite"/>
    </source>
</evidence>
<name>A0A6P6RX00_9EIME</name>
<reference evidence="3" key="1">
    <citation type="submission" date="2025-08" db="UniProtKB">
        <authorList>
            <consortium name="RefSeq"/>
        </authorList>
    </citation>
    <scope>IDENTIFICATION</scope>
</reference>
<gene>
    <name evidence="3" type="primary">LOC34619345</name>
</gene>
<dbReference type="RefSeq" id="XP_026191902.1">
    <property type="nucleotide sequence ID" value="XM_026336117.1"/>
</dbReference>
<feature type="compositionally biased region" description="Basic and acidic residues" evidence="1">
    <location>
        <begin position="412"/>
        <end position="421"/>
    </location>
</feature>
<protein>
    <submittedName>
        <fullName evidence="3">Uncharacterized protein LOC34619345</fullName>
    </submittedName>
</protein>
<dbReference type="OrthoDB" id="346147at2759"/>
<dbReference type="GeneID" id="34619345"/>
<keyword evidence="2" id="KW-1185">Reference proteome</keyword>